<keyword evidence="1" id="KW-0175">Coiled coil</keyword>
<evidence type="ECO:0000313" key="3">
    <source>
        <dbReference type="EMBL" id="MFC3033877.1"/>
    </source>
</evidence>
<proteinExistence type="predicted"/>
<evidence type="ECO:0000313" key="4">
    <source>
        <dbReference type="Proteomes" id="UP001595453"/>
    </source>
</evidence>
<evidence type="ECO:0008006" key="5">
    <source>
        <dbReference type="Google" id="ProtNLM"/>
    </source>
</evidence>
<sequence>MTFYLVATLLATLVGALVFIPKLQPWVMRQQQGVNFVLTLLATLIGVLLAIAAAEYENERKEREDLQKMLRSAVNSLASSSNYTEHLMHYANTLEPEQQTQLIAKNPPPSADFLKAIIYQPQISKNMSEQSLSDLTELLTNLERSQTKNYAIYLGFLTQAVKTLEVEIQYQSGEISAFELADELKKFEYIPAALPEN</sequence>
<comment type="caution">
    <text evidence="3">The sequence shown here is derived from an EMBL/GenBank/DDBJ whole genome shotgun (WGS) entry which is preliminary data.</text>
</comment>
<dbReference type="Proteomes" id="UP001595453">
    <property type="component" value="Unassembled WGS sequence"/>
</dbReference>
<evidence type="ECO:0000256" key="1">
    <source>
        <dbReference type="SAM" id="Coils"/>
    </source>
</evidence>
<keyword evidence="2" id="KW-0472">Membrane</keyword>
<keyword evidence="2" id="KW-1133">Transmembrane helix</keyword>
<name>A0ABV7CMX3_9GAMM</name>
<evidence type="ECO:0000256" key="2">
    <source>
        <dbReference type="SAM" id="Phobius"/>
    </source>
</evidence>
<organism evidence="3 4">
    <name type="scientific">Pseudoalteromonas fenneropenaei</name>
    <dbReference type="NCBI Taxonomy" id="1737459"/>
    <lineage>
        <taxon>Bacteria</taxon>
        <taxon>Pseudomonadati</taxon>
        <taxon>Pseudomonadota</taxon>
        <taxon>Gammaproteobacteria</taxon>
        <taxon>Alteromonadales</taxon>
        <taxon>Pseudoalteromonadaceae</taxon>
        <taxon>Pseudoalteromonas</taxon>
    </lineage>
</organism>
<dbReference type="EMBL" id="JBHRSD010000029">
    <property type="protein sequence ID" value="MFC3033877.1"/>
    <property type="molecule type" value="Genomic_DNA"/>
</dbReference>
<keyword evidence="4" id="KW-1185">Reference proteome</keyword>
<feature type="transmembrane region" description="Helical" evidence="2">
    <location>
        <begin position="34"/>
        <end position="54"/>
    </location>
</feature>
<gene>
    <name evidence="3" type="ORF">ACFOEE_15265</name>
</gene>
<keyword evidence="2" id="KW-0812">Transmembrane</keyword>
<reference evidence="4" key="1">
    <citation type="journal article" date="2019" name="Int. J. Syst. Evol. Microbiol.">
        <title>The Global Catalogue of Microorganisms (GCM) 10K type strain sequencing project: providing services to taxonomists for standard genome sequencing and annotation.</title>
        <authorList>
            <consortium name="The Broad Institute Genomics Platform"/>
            <consortium name="The Broad Institute Genome Sequencing Center for Infectious Disease"/>
            <person name="Wu L."/>
            <person name="Ma J."/>
        </authorList>
    </citation>
    <scope>NUCLEOTIDE SEQUENCE [LARGE SCALE GENOMIC DNA]</scope>
    <source>
        <strain evidence="4">KCTC 42730</strain>
    </source>
</reference>
<protein>
    <recommendedName>
        <fullName evidence="5">DUF4760 domain-containing protein</fullName>
    </recommendedName>
</protein>
<accession>A0ABV7CMX3</accession>
<dbReference type="RefSeq" id="WP_377126106.1">
    <property type="nucleotide sequence ID" value="NZ_JBHRSD010000029.1"/>
</dbReference>
<feature type="coiled-coil region" evidence="1">
    <location>
        <begin position="49"/>
        <end position="76"/>
    </location>
</feature>